<dbReference type="OrthoDB" id="2260511at2759"/>
<dbReference type="GO" id="GO:0044732">
    <property type="term" value="C:mitotic spindle pole body"/>
    <property type="evidence" value="ECO:0007669"/>
    <property type="project" value="TreeGrafter"/>
</dbReference>
<evidence type="ECO:0000259" key="7">
    <source>
        <dbReference type="Pfam" id="PF09779"/>
    </source>
</evidence>
<dbReference type="GO" id="GO:0034506">
    <property type="term" value="C:chromosome, centromeric core domain"/>
    <property type="evidence" value="ECO:0007669"/>
    <property type="project" value="TreeGrafter"/>
</dbReference>
<feature type="transmembrane region" description="Helical" evidence="6">
    <location>
        <begin position="211"/>
        <end position="235"/>
    </location>
</feature>
<accession>A0A167NIU6</accession>
<feature type="transmembrane region" description="Helical" evidence="6">
    <location>
        <begin position="332"/>
        <end position="350"/>
    </location>
</feature>
<dbReference type="InterPro" id="IPR042321">
    <property type="entry name" value="Ima1"/>
</dbReference>
<evidence type="ECO:0000256" key="5">
    <source>
        <dbReference type="ARBA" id="ARBA00023242"/>
    </source>
</evidence>
<dbReference type="GeneID" id="29001425"/>
<dbReference type="InterPro" id="IPR018617">
    <property type="entry name" value="Ima1_N"/>
</dbReference>
<name>A0A167NIU6_PHYB8</name>
<dbReference type="GO" id="GO:0005637">
    <property type="term" value="C:nuclear inner membrane"/>
    <property type="evidence" value="ECO:0007669"/>
    <property type="project" value="UniProtKB-SubCell"/>
</dbReference>
<evidence type="ECO:0000256" key="1">
    <source>
        <dbReference type="ARBA" id="ARBA00004473"/>
    </source>
</evidence>
<proteinExistence type="predicted"/>
<dbReference type="PANTHER" id="PTHR28538:SF1">
    <property type="entry name" value="INTEGRAL INNER NUCLEAR MEMBRANE PROTEIN IMA1"/>
    <property type="match status" value="1"/>
</dbReference>
<reference evidence="9" key="1">
    <citation type="submission" date="2015-06" db="EMBL/GenBank/DDBJ databases">
        <title>Expansion of signal transduction pathways in fungi by whole-genome duplication.</title>
        <authorList>
            <consortium name="DOE Joint Genome Institute"/>
            <person name="Corrochano L.M."/>
            <person name="Kuo A."/>
            <person name="Marcet-Houben M."/>
            <person name="Polaino S."/>
            <person name="Salamov A."/>
            <person name="Villalobos J.M."/>
            <person name="Alvarez M.I."/>
            <person name="Avalos J."/>
            <person name="Benito E.P."/>
            <person name="Benoit I."/>
            <person name="Burger G."/>
            <person name="Camino L.P."/>
            <person name="Canovas D."/>
            <person name="Cerda-Olmedo E."/>
            <person name="Cheng J.-F."/>
            <person name="Dominguez A."/>
            <person name="Elias M."/>
            <person name="Eslava A.P."/>
            <person name="Glaser F."/>
            <person name="Grimwood J."/>
            <person name="Gutierrez G."/>
            <person name="Heitman J."/>
            <person name="Henrissat B."/>
            <person name="Iturriaga E.A."/>
            <person name="Lang B.F."/>
            <person name="Lavin J.L."/>
            <person name="Lee S."/>
            <person name="Li W."/>
            <person name="Lindquist E."/>
            <person name="Lopez-Garcia S."/>
            <person name="Luque E.M."/>
            <person name="Marcos A.T."/>
            <person name="Martin J."/>
            <person name="McCluskey K."/>
            <person name="Medina H.R."/>
            <person name="Miralles-Duran A."/>
            <person name="Miyazaki A."/>
            <person name="Munoz-Torres E."/>
            <person name="Oguiza J.A."/>
            <person name="Ohm R."/>
            <person name="Olmedo M."/>
            <person name="Orejas M."/>
            <person name="Ortiz-Castellanos L."/>
            <person name="Pisabarro A.G."/>
            <person name="Rodriguez-Romero J."/>
            <person name="Ruiz-Herrera J."/>
            <person name="Ruiz-Vazquez R."/>
            <person name="Sanz C."/>
            <person name="Schackwitz W."/>
            <person name="Schmutz J."/>
            <person name="Shahriari M."/>
            <person name="Shelest E."/>
            <person name="Silva-Franco F."/>
            <person name="Soanes D."/>
            <person name="Syed K."/>
            <person name="Tagua V.G."/>
            <person name="Talbot N.J."/>
            <person name="Thon M."/>
            <person name="De vries R.P."/>
            <person name="Wiebenga A."/>
            <person name="Yadav J.S."/>
            <person name="Braun E.L."/>
            <person name="Baker S."/>
            <person name="Garre V."/>
            <person name="Horwitz B."/>
            <person name="Torres-Martinez S."/>
            <person name="Idnurm A."/>
            <person name="Herrera-Estrella A."/>
            <person name="Gabaldon T."/>
            <person name="Grigoriev I.V."/>
        </authorList>
    </citation>
    <scope>NUCLEOTIDE SEQUENCE [LARGE SCALE GENOMIC DNA]</scope>
    <source>
        <strain evidence="9">NRRL 1555(-)</strain>
    </source>
</reference>
<protein>
    <recommendedName>
        <fullName evidence="7">Ima1 N-terminal domain-containing protein</fullName>
    </recommendedName>
</protein>
<dbReference type="InParanoid" id="A0A167NIU6"/>
<dbReference type="Proteomes" id="UP000077315">
    <property type="component" value="Unassembled WGS sequence"/>
</dbReference>
<dbReference type="GO" id="GO:0034992">
    <property type="term" value="C:microtubule organizing center attachment site"/>
    <property type="evidence" value="ECO:0007669"/>
    <property type="project" value="TreeGrafter"/>
</dbReference>
<feature type="transmembrane region" description="Helical" evidence="6">
    <location>
        <begin position="370"/>
        <end position="389"/>
    </location>
</feature>
<evidence type="ECO:0000313" key="9">
    <source>
        <dbReference type="Proteomes" id="UP000077315"/>
    </source>
</evidence>
<sequence>MAFSIDLTRVMSKRSPFSSWSDFGIFLLTLIGIAPPLTVQCWYCHQTSYLLEDGQETYERWHCKVCDSDNLLDETGTIIDQVDAMFAEQPKMRSCRPAKNPISSKDIGPNIKLPIQKGKICDQCMQAISENDLIMKNYIPDESDPLYKSNCYYSDALHTGLVNGTPLCRNCDELVRETIGTSKEKDWQPWRSDMMIKLQTAVPNQPTAKKYFSLATGWTIMHAISIMICLYIFIFMPFDTDKTQKTFLEKVQMDMNKISDILQTFFEDFVKPSKEEFWGDYLADMFKKCIRWIGNQILSSMQYTKHASLCTLTVPIAFLSNSCYNPSTHNPFMLVVASYLLTKNIVWHVFITGTNIMDMRDVKYWKVYVGYHNILFYLRLLSPLIARYCSPTIIRAITGSMILSFPLAVYLSIHFVVYSLPKDILFNPVGGKPVPFTITPEKREMLLGREDQSFEMTDDMRAQIRADLGAIDPPQPKPDPDFKKYQFEDEDYNLSPRSLNERQHHLMTRGYNTNYEKTLYRLESMQL</sequence>
<dbReference type="RefSeq" id="XP_018294064.1">
    <property type="nucleotide sequence ID" value="XM_018440519.1"/>
</dbReference>
<dbReference type="AlphaFoldDB" id="A0A167NIU6"/>
<dbReference type="EMBL" id="KV440976">
    <property type="protein sequence ID" value="OAD76024.1"/>
    <property type="molecule type" value="Genomic_DNA"/>
</dbReference>
<evidence type="ECO:0000256" key="2">
    <source>
        <dbReference type="ARBA" id="ARBA00022692"/>
    </source>
</evidence>
<feature type="transmembrane region" description="Helical" evidence="6">
    <location>
        <begin position="401"/>
        <end position="420"/>
    </location>
</feature>
<dbReference type="Pfam" id="PF09779">
    <property type="entry name" value="Ima1_N"/>
    <property type="match status" value="1"/>
</dbReference>
<keyword evidence="2 6" id="KW-0812">Transmembrane</keyword>
<comment type="subcellular location">
    <subcellularLocation>
        <location evidence="1">Nucleus inner membrane</location>
        <topology evidence="1">Multi-pass membrane protein</topology>
    </subcellularLocation>
</comment>
<organism evidence="8 9">
    <name type="scientific">Phycomyces blakesleeanus (strain ATCC 8743b / DSM 1359 / FGSC 10004 / NBRC 33097 / NRRL 1555)</name>
    <dbReference type="NCBI Taxonomy" id="763407"/>
    <lineage>
        <taxon>Eukaryota</taxon>
        <taxon>Fungi</taxon>
        <taxon>Fungi incertae sedis</taxon>
        <taxon>Mucoromycota</taxon>
        <taxon>Mucoromycotina</taxon>
        <taxon>Mucoromycetes</taxon>
        <taxon>Mucorales</taxon>
        <taxon>Phycomycetaceae</taxon>
        <taxon>Phycomyces</taxon>
    </lineage>
</organism>
<keyword evidence="5" id="KW-0539">Nucleus</keyword>
<feature type="domain" description="Ima1 N-terminal" evidence="7">
    <location>
        <begin position="39"/>
        <end position="174"/>
    </location>
</feature>
<evidence type="ECO:0000256" key="6">
    <source>
        <dbReference type="SAM" id="Phobius"/>
    </source>
</evidence>
<evidence type="ECO:0000256" key="4">
    <source>
        <dbReference type="ARBA" id="ARBA00023136"/>
    </source>
</evidence>
<keyword evidence="4 6" id="KW-0472">Membrane</keyword>
<evidence type="ECO:0000256" key="3">
    <source>
        <dbReference type="ARBA" id="ARBA00022989"/>
    </source>
</evidence>
<dbReference type="VEuPathDB" id="FungiDB:PHYBLDRAFT_59557"/>
<evidence type="ECO:0000313" key="8">
    <source>
        <dbReference type="EMBL" id="OAD76024.1"/>
    </source>
</evidence>
<dbReference type="PANTHER" id="PTHR28538">
    <property type="entry name" value="INTEGRAL INNER NUCLEAR MEMBRANE PROTEIN IMA1"/>
    <property type="match status" value="1"/>
</dbReference>
<dbReference type="GO" id="GO:0071765">
    <property type="term" value="P:nuclear inner membrane organization"/>
    <property type="evidence" value="ECO:0007669"/>
    <property type="project" value="InterPro"/>
</dbReference>
<keyword evidence="9" id="KW-1185">Reference proteome</keyword>
<gene>
    <name evidence="8" type="ORF">PHYBLDRAFT_59557</name>
</gene>
<keyword evidence="3 6" id="KW-1133">Transmembrane helix</keyword>